<proteinExistence type="predicted"/>
<comment type="caution">
    <text evidence="1">The sequence shown here is derived from an EMBL/GenBank/DDBJ whole genome shotgun (WGS) entry which is preliminary data.</text>
</comment>
<protein>
    <submittedName>
        <fullName evidence="1">Uncharacterized protein</fullName>
    </submittedName>
</protein>
<gene>
    <name evidence="1" type="ORF">P3TCK_05411</name>
</gene>
<dbReference type="HOGENOM" id="CLU_2586666_0_0_6"/>
<evidence type="ECO:0000313" key="1">
    <source>
        <dbReference type="EMBL" id="EAS45789.1"/>
    </source>
</evidence>
<dbReference type="EMBL" id="AAPH01000001">
    <property type="protein sequence ID" value="EAS45789.1"/>
    <property type="molecule type" value="Genomic_DNA"/>
</dbReference>
<sequence>MLPALAVNPFKSCFSVIETVTQTFRWVKCRVKWDVLHFCLLQNVIQIRTNMLGLNKWSYGSHELILKGEVGVSEWVVMGY</sequence>
<name>Q1Z9Q3_9GAMM</name>
<dbReference type="AlphaFoldDB" id="Q1Z9Q3"/>
<organism evidence="1 2">
    <name type="scientific">Photobacterium profundum 3TCK</name>
    <dbReference type="NCBI Taxonomy" id="314280"/>
    <lineage>
        <taxon>Bacteria</taxon>
        <taxon>Pseudomonadati</taxon>
        <taxon>Pseudomonadota</taxon>
        <taxon>Gammaproteobacteria</taxon>
        <taxon>Vibrionales</taxon>
        <taxon>Vibrionaceae</taxon>
        <taxon>Photobacterium</taxon>
    </lineage>
</organism>
<dbReference type="Proteomes" id="UP000003789">
    <property type="component" value="Unassembled WGS sequence"/>
</dbReference>
<accession>Q1Z9Q3</accession>
<reference evidence="1 2" key="1">
    <citation type="submission" date="2006-03" db="EMBL/GenBank/DDBJ databases">
        <authorList>
            <person name="Bartlett D.H."/>
            <person name="Valle G."/>
            <person name="Lauro F.M."/>
            <person name="Vezzi A."/>
            <person name="Simonato F."/>
            <person name="Eloe E."/>
            <person name="Vitulo N."/>
            <person name="Stratton T.K."/>
            <person name="D'angelo M."/>
            <person name="Ferriera S."/>
            <person name="Johnson J."/>
            <person name="Kravitz S."/>
            <person name="Beeson K."/>
            <person name="Sutton G."/>
            <person name="Rogers Y."/>
            <person name="Friedman R."/>
            <person name="Frazier M."/>
            <person name="Venter J.C."/>
        </authorList>
    </citation>
    <scope>NUCLEOTIDE SEQUENCE [LARGE SCALE GENOMIC DNA]</scope>
    <source>
        <strain evidence="1 2">3TCK</strain>
    </source>
</reference>
<evidence type="ECO:0000313" key="2">
    <source>
        <dbReference type="Proteomes" id="UP000003789"/>
    </source>
</evidence>